<keyword evidence="5" id="KW-0012">Acyltransferase</keyword>
<keyword evidence="8" id="KW-1185">Reference proteome</keyword>
<dbReference type="Pfam" id="PF02388">
    <property type="entry name" value="FemAB"/>
    <property type="match status" value="1"/>
</dbReference>
<dbReference type="InterPro" id="IPR003447">
    <property type="entry name" value="FEMABX"/>
</dbReference>
<keyword evidence="2" id="KW-0808">Transferase</keyword>
<sequence length="318" mass="37184">MEIRILAKDLIDPIEWNIDIKNPTQLFEFANTSGKFSIPYFLIIKDKDIIFKWQFFVVGFRYFRYINIISEPNIQTTELTNIAFKEILRVFNPFKVVFYSITLSKFTNMDFLELNNFNEIYRYGSSVLDLTQNEDVIFSNIHSKHRNVIKKAQKEDVEVFEDTSEQGIYDFYKIGVETYARSNKEALEVEYLLKYFFALNKTGNIKIFFAKKDNVIQAGAIFLVSKHMSIYWHGASINNCATGSSNLLQWEAIKYFKQNGTKIYDFGGCSDLDEKAKSISRFKGRFGGMTFNYIGFIKINNILKNMLFIFIKNFTNKG</sequence>
<dbReference type="PROSITE" id="PS51191">
    <property type="entry name" value="FEMABX"/>
    <property type="match status" value="1"/>
</dbReference>
<comment type="caution">
    <text evidence="7">The sequence shown here is derived from an EMBL/GenBank/DDBJ whole genome shotgun (WGS) entry which is preliminary data.</text>
</comment>
<dbReference type="GO" id="GO:0071555">
    <property type="term" value="P:cell wall organization"/>
    <property type="evidence" value="ECO:0007669"/>
    <property type="project" value="UniProtKB-KW"/>
</dbReference>
<dbReference type="Gene3D" id="3.40.630.30">
    <property type="match status" value="1"/>
</dbReference>
<dbReference type="PANTHER" id="PTHR36174:SF1">
    <property type="entry name" value="LIPID II:GLYCINE GLYCYLTRANSFERASE"/>
    <property type="match status" value="1"/>
</dbReference>
<keyword evidence="4" id="KW-0573">Peptidoglycan synthesis</keyword>
<dbReference type="GO" id="GO:0008360">
    <property type="term" value="P:regulation of cell shape"/>
    <property type="evidence" value="ECO:0007669"/>
    <property type="project" value="UniProtKB-KW"/>
</dbReference>
<reference evidence="7 8" key="1">
    <citation type="submission" date="2009-07" db="EMBL/GenBank/DDBJ databases">
        <authorList>
            <person name="Madupu R."/>
            <person name="Sebastian Y."/>
            <person name="Durkin A.S."/>
            <person name="Torralba M."/>
            <person name="Methe B."/>
            <person name="Sutton G.G."/>
            <person name="Strausberg R.L."/>
            <person name="Nelson K.E."/>
        </authorList>
    </citation>
    <scope>NUCLEOTIDE SEQUENCE [LARGE SCALE GENOMIC DNA]</scope>
    <source>
        <strain evidence="7 8">RM3268</strain>
    </source>
</reference>
<dbReference type="GO" id="GO:0009252">
    <property type="term" value="P:peptidoglycan biosynthetic process"/>
    <property type="evidence" value="ECO:0007669"/>
    <property type="project" value="UniProtKB-KW"/>
</dbReference>
<dbReference type="PANTHER" id="PTHR36174">
    <property type="entry name" value="LIPID II:GLYCINE GLYCYLTRANSFERASE"/>
    <property type="match status" value="1"/>
</dbReference>
<keyword evidence="3" id="KW-0133">Cell shape</keyword>
<dbReference type="STRING" id="824.CGRAC_0737"/>
<name>C8PJV5_9BACT</name>
<evidence type="ECO:0000256" key="5">
    <source>
        <dbReference type="ARBA" id="ARBA00023315"/>
    </source>
</evidence>
<dbReference type="Proteomes" id="UP000005709">
    <property type="component" value="Unassembled WGS sequence"/>
</dbReference>
<evidence type="ECO:0000256" key="2">
    <source>
        <dbReference type="ARBA" id="ARBA00022679"/>
    </source>
</evidence>
<dbReference type="OrthoDB" id="9773932at2"/>
<evidence type="ECO:0000256" key="6">
    <source>
        <dbReference type="ARBA" id="ARBA00023316"/>
    </source>
</evidence>
<proteinExistence type="inferred from homology"/>
<dbReference type="AlphaFoldDB" id="C8PJV5"/>
<evidence type="ECO:0000256" key="1">
    <source>
        <dbReference type="ARBA" id="ARBA00009943"/>
    </source>
</evidence>
<dbReference type="InterPro" id="IPR016181">
    <property type="entry name" value="Acyl_CoA_acyltransferase"/>
</dbReference>
<evidence type="ECO:0000256" key="3">
    <source>
        <dbReference type="ARBA" id="ARBA00022960"/>
    </source>
</evidence>
<dbReference type="eggNOG" id="COG2348">
    <property type="taxonomic scope" value="Bacteria"/>
</dbReference>
<accession>C8PJV5</accession>
<dbReference type="EMBL" id="ACYG01000027">
    <property type="protein sequence ID" value="EEV17210.1"/>
    <property type="molecule type" value="Genomic_DNA"/>
</dbReference>
<dbReference type="GO" id="GO:0016755">
    <property type="term" value="F:aminoacyltransferase activity"/>
    <property type="evidence" value="ECO:0007669"/>
    <property type="project" value="InterPro"/>
</dbReference>
<keyword evidence="6" id="KW-0961">Cell wall biogenesis/degradation</keyword>
<dbReference type="SUPFAM" id="SSF55729">
    <property type="entry name" value="Acyl-CoA N-acyltransferases (Nat)"/>
    <property type="match status" value="1"/>
</dbReference>
<dbReference type="InterPro" id="IPR050644">
    <property type="entry name" value="PG_Glycine_Bridge_Synth"/>
</dbReference>
<organism evidence="7 8">
    <name type="scientific">Campylobacter gracilis RM3268</name>
    <dbReference type="NCBI Taxonomy" id="553220"/>
    <lineage>
        <taxon>Bacteria</taxon>
        <taxon>Pseudomonadati</taxon>
        <taxon>Campylobacterota</taxon>
        <taxon>Epsilonproteobacteria</taxon>
        <taxon>Campylobacterales</taxon>
        <taxon>Campylobacteraceae</taxon>
        <taxon>Campylobacter</taxon>
    </lineage>
</organism>
<gene>
    <name evidence="7" type="ORF">CAMGR0001_1506</name>
</gene>
<protein>
    <submittedName>
        <fullName evidence="7">FemAB family protein</fullName>
    </submittedName>
</protein>
<evidence type="ECO:0000313" key="8">
    <source>
        <dbReference type="Proteomes" id="UP000005709"/>
    </source>
</evidence>
<evidence type="ECO:0000313" key="7">
    <source>
        <dbReference type="EMBL" id="EEV17210.1"/>
    </source>
</evidence>
<dbReference type="RefSeq" id="WP_005872246.1">
    <property type="nucleotide sequence ID" value="NZ_ACYG01000027.1"/>
</dbReference>
<evidence type="ECO:0000256" key="4">
    <source>
        <dbReference type="ARBA" id="ARBA00022984"/>
    </source>
</evidence>
<comment type="similarity">
    <text evidence="1">Belongs to the FemABX family.</text>
</comment>